<dbReference type="KEGG" id="blac:94350379"/>
<dbReference type="Proteomes" id="UP000294530">
    <property type="component" value="Unassembled WGS sequence"/>
</dbReference>
<name>A0A976IAX8_BRELC</name>
<evidence type="ECO:0000313" key="1">
    <source>
        <dbReference type="EMBL" id="TDH65087.1"/>
    </source>
</evidence>
<keyword evidence="2" id="KW-1185">Reference proteome</keyword>
<dbReference type="RefSeq" id="XP_067814586.1">
    <property type="nucleotide sequence ID" value="XM_067964708.1"/>
</dbReference>
<dbReference type="EMBL" id="SHOA02000220">
    <property type="protein sequence ID" value="TDH65087.1"/>
    <property type="molecule type" value="Genomic_DNA"/>
</dbReference>
<sequence>MMDEEDEFGMSKMTRDADPMEHEAKSAVKDHPDFQFLDVDEIHVAMMSEDKAAVPLWMMHIPVEKDLRRWTIVEIQIRPDRSWEVIKELIATICIGKGLVMTEEHINSMLFRKKVTRESITHGVSNSSTYLNVYVRIGVSPSKLRVVDICTLVLDENNLLGAIVLTKRYALWETEDPNQSHKYALDQLLGALQSTLLSQRLSLSDLYMSTFENSMDTVENAELDEGYVADVKRAFSRYNAVLVSPIVHMREVCIPLESYAYDQEYACAQMIGLLEPFFQKYGIKLTVEASSKSDVVKDDTNVLVEDADALTISEDNLMSRKEYAPSLDEHKHTLEENLPLNDQTQLSNTCKIYGEVISELVQNLWKACKEDCKVRLNAKIEEKHRQVSTRVEAVQSLRTRAIRAIMESNLIYRTMVPVFAQTTVAPLKDFVNVIQTTSFGMQVVYVELNASKHLKGITIAMGLEVDLLYQLLFELFLMHQKETNPSTITLSPLQQLDTEKNPAELKKILGSEEEETKKAIC</sequence>
<comment type="caution">
    <text evidence="1">The sequence shown here is derived from an EMBL/GenBank/DDBJ whole genome shotgun (WGS) entry which is preliminary data.</text>
</comment>
<protein>
    <submittedName>
        <fullName evidence="1">Uncharacterized protein</fullName>
    </submittedName>
</protein>
<accession>A0A976IAX8</accession>
<dbReference type="AlphaFoldDB" id="A0A976IAX8"/>
<dbReference type="GeneID" id="94350379"/>
<organism evidence="1 2">
    <name type="scientific">Bremia lactucae</name>
    <name type="common">Lettuce downy mildew</name>
    <dbReference type="NCBI Taxonomy" id="4779"/>
    <lineage>
        <taxon>Eukaryota</taxon>
        <taxon>Sar</taxon>
        <taxon>Stramenopiles</taxon>
        <taxon>Oomycota</taxon>
        <taxon>Peronosporomycetes</taxon>
        <taxon>Peronosporales</taxon>
        <taxon>Peronosporaceae</taxon>
        <taxon>Bremia</taxon>
    </lineage>
</organism>
<proteinExistence type="predicted"/>
<dbReference type="OrthoDB" id="63696at2759"/>
<reference evidence="1 2" key="1">
    <citation type="journal article" date="2021" name="Genome Biol.">
        <title>AFLAP: assembly-free linkage analysis pipeline using k-mers from genome sequencing data.</title>
        <authorList>
            <person name="Fletcher K."/>
            <person name="Zhang L."/>
            <person name="Gil J."/>
            <person name="Han R."/>
            <person name="Cavanaugh K."/>
            <person name="Michelmore R."/>
        </authorList>
    </citation>
    <scope>NUCLEOTIDE SEQUENCE [LARGE SCALE GENOMIC DNA]</scope>
    <source>
        <strain evidence="1 2">SF5</strain>
    </source>
</reference>
<evidence type="ECO:0000313" key="2">
    <source>
        <dbReference type="Proteomes" id="UP000294530"/>
    </source>
</evidence>
<gene>
    <name evidence="1" type="ORF">CCR75_006640</name>
</gene>